<sequence>MKNTWNGINSLINNNRKKSKVVSSLKRLNDNSTTKDPLEISNIFNRYFTSVGHNLATHVPNSSHRFKEFLSPNNNFGSFFFDPVSPGDIEREILSIPKNKSYGLYSCPTRILSCAKHILSGPLADIFNMSVQKGVFPSKLKEAKVIPVYKSDDETEPGNYRPISLLSVFNRLFEKLLYHRLKSFLDINNVLFKAQYGFREKHSTQHAILDTVNIIQNNMDSKLFTCRIFIDLKKAFDTVAHAILLQKLDHYGIRGIINDWFSSYLLARSQVTEVDTYLSSKSQISCGVPQGSMLGPLLFLIYINDILNSSDKFSFYLFADDTNLLYADKNLKSLEETVNNELLKVSEWLNANKLTLNAKKSNYVIFRPYQRKLGYSGIPESPSETWQESESKIKHLISSHMPEVGTDFVEESAHRVSRPRSDSKPHKIVARFLNYKGREAVFKAKKKLHGTNIEHSTLSDPNSDLDPDLNNQSYASLASYCNYETAGDLNGTNIKQTWKILNNAIRLNKKKELTYPLVDGNGESITSTEKVGNKFCKYFTNIGSNLADKIAIASKSFQDYINSVPSDSLSSFNHVTAEKFKSIATGFKNGLELVERNITLDTSEPPRMFYKRKNESRVNSAWSEHFNPAENVNPAGSSLSSTTNKTRMQIQLQQPNEKFPTLIHSDGNLKRAAEAGIRETYTHSSQEMLEAFSPVAKDTTLVRAAQLAVLELLRTLRFDNGDGNVGHFYFQKGIAHEQISDTTVSLYARTSTSLV</sequence>
<name>A0AAD9UVD9_ACRCE</name>
<dbReference type="EMBL" id="JARQWQ010000102">
    <property type="protein sequence ID" value="KAK2551087.1"/>
    <property type="molecule type" value="Genomic_DNA"/>
</dbReference>
<dbReference type="Pfam" id="PF00078">
    <property type="entry name" value="RVT_1"/>
    <property type="match status" value="1"/>
</dbReference>
<keyword evidence="2" id="KW-0695">RNA-directed DNA polymerase</keyword>
<gene>
    <name evidence="2" type="ORF">P5673_028151</name>
</gene>
<organism evidence="2 3">
    <name type="scientific">Acropora cervicornis</name>
    <name type="common">Staghorn coral</name>
    <dbReference type="NCBI Taxonomy" id="6130"/>
    <lineage>
        <taxon>Eukaryota</taxon>
        <taxon>Metazoa</taxon>
        <taxon>Cnidaria</taxon>
        <taxon>Anthozoa</taxon>
        <taxon>Hexacorallia</taxon>
        <taxon>Scleractinia</taxon>
        <taxon>Astrocoeniina</taxon>
        <taxon>Acroporidae</taxon>
        <taxon>Acropora</taxon>
    </lineage>
</organism>
<keyword evidence="2" id="KW-0808">Transferase</keyword>
<keyword evidence="2" id="KW-0548">Nucleotidyltransferase</keyword>
<dbReference type="CDD" id="cd01650">
    <property type="entry name" value="RT_nLTR_like"/>
    <property type="match status" value="1"/>
</dbReference>
<accession>A0AAD9UVD9</accession>
<proteinExistence type="predicted"/>
<dbReference type="AlphaFoldDB" id="A0AAD9UVD9"/>
<reference evidence="2" key="1">
    <citation type="journal article" date="2023" name="G3 (Bethesda)">
        <title>Whole genome assembly and annotation of the endangered Caribbean coral Acropora cervicornis.</title>
        <authorList>
            <person name="Selwyn J.D."/>
            <person name="Vollmer S.V."/>
        </authorList>
    </citation>
    <scope>NUCLEOTIDE SEQUENCE</scope>
    <source>
        <strain evidence="2">K2</strain>
    </source>
</reference>
<dbReference type="InterPro" id="IPR043502">
    <property type="entry name" value="DNA/RNA_pol_sf"/>
</dbReference>
<keyword evidence="3" id="KW-1185">Reference proteome</keyword>
<dbReference type="SUPFAM" id="SSF56672">
    <property type="entry name" value="DNA/RNA polymerases"/>
    <property type="match status" value="1"/>
</dbReference>
<dbReference type="Gene3D" id="3.30.70.1820">
    <property type="entry name" value="L1 transposable element, RRM domain"/>
    <property type="match status" value="1"/>
</dbReference>
<dbReference type="GO" id="GO:0003964">
    <property type="term" value="F:RNA-directed DNA polymerase activity"/>
    <property type="evidence" value="ECO:0007669"/>
    <property type="project" value="UniProtKB-KW"/>
</dbReference>
<reference evidence="2" key="2">
    <citation type="journal article" date="2023" name="Science">
        <title>Genomic signatures of disease resistance in endangered staghorn corals.</title>
        <authorList>
            <person name="Vollmer S.V."/>
            <person name="Selwyn J.D."/>
            <person name="Despard B.A."/>
            <person name="Roesel C.L."/>
        </authorList>
    </citation>
    <scope>NUCLEOTIDE SEQUENCE</scope>
    <source>
        <strain evidence="2">K2</strain>
    </source>
</reference>
<evidence type="ECO:0000313" key="3">
    <source>
        <dbReference type="Proteomes" id="UP001249851"/>
    </source>
</evidence>
<evidence type="ECO:0000259" key="1">
    <source>
        <dbReference type="PROSITE" id="PS50878"/>
    </source>
</evidence>
<dbReference type="InterPro" id="IPR000477">
    <property type="entry name" value="RT_dom"/>
</dbReference>
<dbReference type="PANTHER" id="PTHR33332">
    <property type="entry name" value="REVERSE TRANSCRIPTASE DOMAIN-CONTAINING PROTEIN"/>
    <property type="match status" value="1"/>
</dbReference>
<dbReference type="Proteomes" id="UP001249851">
    <property type="component" value="Unassembled WGS sequence"/>
</dbReference>
<evidence type="ECO:0000313" key="2">
    <source>
        <dbReference type="EMBL" id="KAK2551087.1"/>
    </source>
</evidence>
<dbReference type="PROSITE" id="PS50878">
    <property type="entry name" value="RT_POL"/>
    <property type="match status" value="1"/>
</dbReference>
<comment type="caution">
    <text evidence="2">The sequence shown here is derived from an EMBL/GenBank/DDBJ whole genome shotgun (WGS) entry which is preliminary data.</text>
</comment>
<feature type="domain" description="Reverse transcriptase" evidence="1">
    <location>
        <begin position="129"/>
        <end position="377"/>
    </location>
</feature>
<protein>
    <submittedName>
        <fullName evidence="2">RNA-directed DNA polymerase from transposon X-element</fullName>
    </submittedName>
</protein>